<dbReference type="RefSeq" id="WP_132698688.1">
    <property type="nucleotide sequence ID" value="NZ_SLZR01000001.1"/>
</dbReference>
<dbReference type="GO" id="GO:0046872">
    <property type="term" value="F:metal ion binding"/>
    <property type="evidence" value="ECO:0007669"/>
    <property type="project" value="UniProtKB-KW"/>
</dbReference>
<evidence type="ECO:0000313" key="5">
    <source>
        <dbReference type="EMBL" id="TCS43712.1"/>
    </source>
</evidence>
<dbReference type="SMART" id="SM00477">
    <property type="entry name" value="NUC"/>
    <property type="match status" value="1"/>
</dbReference>
<dbReference type="GO" id="GO:0003676">
    <property type="term" value="F:nucleic acid binding"/>
    <property type="evidence" value="ECO:0007669"/>
    <property type="project" value="InterPro"/>
</dbReference>
<keyword evidence="6" id="KW-1185">Reference proteome</keyword>
<dbReference type="InterPro" id="IPR036415">
    <property type="entry name" value="Lamin_tail_dom_sf"/>
</dbReference>
<evidence type="ECO:0000256" key="1">
    <source>
        <dbReference type="PIRSR" id="PIRSR640255-1"/>
    </source>
</evidence>
<dbReference type="SUPFAM" id="SSF74853">
    <property type="entry name" value="Lamin A/C globular tail domain"/>
    <property type="match status" value="1"/>
</dbReference>
<dbReference type="SMART" id="SM00892">
    <property type="entry name" value="Endonuclease_NS"/>
    <property type="match status" value="1"/>
</dbReference>
<dbReference type="InterPro" id="IPR044929">
    <property type="entry name" value="DNA/RNA_non-sp_Endonuclease_sf"/>
</dbReference>
<evidence type="ECO:0000313" key="6">
    <source>
        <dbReference type="Proteomes" id="UP000295793"/>
    </source>
</evidence>
<feature type="domain" description="DNA/RNA non-specific endonuclease/pyrophosphatase/phosphodiesterase" evidence="4">
    <location>
        <begin position="41"/>
        <end position="257"/>
    </location>
</feature>
<dbReference type="InterPro" id="IPR001604">
    <property type="entry name" value="Endo_G_ENPP1-like_dom"/>
</dbReference>
<dbReference type="Pfam" id="PF01223">
    <property type="entry name" value="Endonuclease_NS"/>
    <property type="match status" value="1"/>
</dbReference>
<feature type="binding site" evidence="2">
    <location>
        <position position="142"/>
    </location>
    <ligand>
        <name>Mg(2+)</name>
        <dbReference type="ChEBI" id="CHEBI:18420"/>
        <note>catalytic</note>
    </ligand>
</feature>
<dbReference type="EMBL" id="SLZR01000001">
    <property type="protein sequence ID" value="TCS43712.1"/>
    <property type="molecule type" value="Genomic_DNA"/>
</dbReference>
<evidence type="ECO:0000256" key="2">
    <source>
        <dbReference type="PIRSR" id="PIRSR640255-2"/>
    </source>
</evidence>
<proteinExistence type="predicted"/>
<name>A0A4R3IFH0_9GAMM</name>
<organism evidence="5 6">
    <name type="scientific">Reinekea marinisedimentorum</name>
    <dbReference type="NCBI Taxonomy" id="230495"/>
    <lineage>
        <taxon>Bacteria</taxon>
        <taxon>Pseudomonadati</taxon>
        <taxon>Pseudomonadota</taxon>
        <taxon>Gammaproteobacteria</taxon>
        <taxon>Oceanospirillales</taxon>
        <taxon>Saccharospirillaceae</taxon>
        <taxon>Reinekea</taxon>
    </lineage>
</organism>
<dbReference type="Gene3D" id="3.40.570.10">
    <property type="entry name" value="Extracellular Endonuclease, subunit A"/>
    <property type="match status" value="1"/>
</dbReference>
<dbReference type="GO" id="GO:0004519">
    <property type="term" value="F:endonuclease activity"/>
    <property type="evidence" value="ECO:0007669"/>
    <property type="project" value="UniProtKB-KW"/>
</dbReference>
<dbReference type="OrthoDB" id="9811262at2"/>
<dbReference type="InterPro" id="IPR001322">
    <property type="entry name" value="Lamin_tail_dom"/>
</dbReference>
<sequence length="417" mass="46773">MNTGYQADFLGLDLPLPSFSAALAGEIHQQNEQLRDGYIADYIHYSVVQNGSNDKRSPAFVALNIDQRQLRSAKRRDNWRTDSRIPAKLQLNNDYYANNPWDRGHMARRTTAAWGDSAREAQQASNETFYFTNATLQHANLNQDEWLALENWVLELGTAAGGLITVFSGPFYADYDRTIKPGGRTLARIPSGFFKVVCFKHKITSELDVRAFVMYQDVEALKDKNGHKKYNNQSYQTTITEIENLTGLQFDSHVYSANPLFYHQANATPNLNIQAPEELEVGKANDIISDGSVRDVIADDDVDVYIAAALVNPEGGDAGNEWISITNFSNDIVDINGWVLEDNFSKLTISNKKVNCLMNAGDTIVIRNILPIKLGNSGDIIRLYDDTGRRIDYVNYTANNVTAGKPVMFLEPRNTLR</sequence>
<feature type="domain" description="ENPP1-3/EXOG-like endonuclease/phosphodiesterase" evidence="3">
    <location>
        <begin position="44"/>
        <end position="257"/>
    </location>
</feature>
<accession>A0A4R3IFH0</accession>
<dbReference type="InterPro" id="IPR020821">
    <property type="entry name" value="ENPP1-3/EXOG-like_nuc-like"/>
</dbReference>
<comment type="caution">
    <text evidence="5">The sequence shown here is derived from an EMBL/GenBank/DDBJ whole genome shotgun (WGS) entry which is preliminary data.</text>
</comment>
<reference evidence="5 6" key="1">
    <citation type="submission" date="2019-03" db="EMBL/GenBank/DDBJ databases">
        <title>Genomic Encyclopedia of Archaeal and Bacterial Type Strains, Phase II (KMG-II): from individual species to whole genera.</title>
        <authorList>
            <person name="Goeker M."/>
        </authorList>
    </citation>
    <scope>NUCLEOTIDE SEQUENCE [LARGE SCALE GENOMIC DNA]</scope>
    <source>
        <strain evidence="5 6">DSM 15388</strain>
    </source>
</reference>
<evidence type="ECO:0000259" key="3">
    <source>
        <dbReference type="SMART" id="SM00477"/>
    </source>
</evidence>
<keyword evidence="5" id="KW-0255">Endonuclease</keyword>
<dbReference type="InterPro" id="IPR040255">
    <property type="entry name" value="Non-specific_endonuclease"/>
</dbReference>
<keyword evidence="5" id="KW-0378">Hydrolase</keyword>
<dbReference type="GO" id="GO:0016787">
    <property type="term" value="F:hydrolase activity"/>
    <property type="evidence" value="ECO:0007669"/>
    <property type="project" value="InterPro"/>
</dbReference>
<dbReference type="Proteomes" id="UP000295793">
    <property type="component" value="Unassembled WGS sequence"/>
</dbReference>
<dbReference type="InterPro" id="IPR044925">
    <property type="entry name" value="His-Me_finger_sf"/>
</dbReference>
<gene>
    <name evidence="5" type="ORF">BCF53_10154</name>
</gene>
<feature type="active site" description="Proton acceptor" evidence="1">
    <location>
        <position position="105"/>
    </location>
</feature>
<evidence type="ECO:0000259" key="4">
    <source>
        <dbReference type="SMART" id="SM00892"/>
    </source>
</evidence>
<dbReference type="Pfam" id="PF00932">
    <property type="entry name" value="LTD"/>
    <property type="match status" value="1"/>
</dbReference>
<dbReference type="PANTHER" id="PTHR13966:SF5">
    <property type="entry name" value="ENDONUCLEASE G, MITOCHONDRIAL"/>
    <property type="match status" value="1"/>
</dbReference>
<dbReference type="AlphaFoldDB" id="A0A4R3IFH0"/>
<dbReference type="SUPFAM" id="SSF54060">
    <property type="entry name" value="His-Me finger endonucleases"/>
    <property type="match status" value="1"/>
</dbReference>
<dbReference type="PANTHER" id="PTHR13966">
    <property type="entry name" value="ENDONUCLEASE RELATED"/>
    <property type="match status" value="1"/>
</dbReference>
<protein>
    <submittedName>
        <fullName evidence="5">Endonuclease G</fullName>
    </submittedName>
</protein>
<keyword evidence="5" id="KW-0540">Nuclease</keyword>
<keyword evidence="2" id="KW-0479">Metal-binding</keyword>